<dbReference type="EMBL" id="JH687920">
    <property type="protein sequence ID" value="EJD34803.1"/>
    <property type="molecule type" value="Genomic_DNA"/>
</dbReference>
<accession>J0CW89</accession>
<dbReference type="OrthoDB" id="10454621at2759"/>
<evidence type="ECO:0000313" key="2">
    <source>
        <dbReference type="Proteomes" id="UP000006514"/>
    </source>
</evidence>
<protein>
    <submittedName>
        <fullName evidence="1">Uncharacterized protein</fullName>
    </submittedName>
</protein>
<gene>
    <name evidence="1" type="ORF">AURDEDRAFT_176164</name>
</gene>
<dbReference type="Proteomes" id="UP000006514">
    <property type="component" value="Unassembled WGS sequence"/>
</dbReference>
<proteinExistence type="predicted"/>
<dbReference type="AlphaFoldDB" id="J0CW89"/>
<keyword evidence="2" id="KW-1185">Reference proteome</keyword>
<dbReference type="InParanoid" id="J0CW89"/>
<organism evidence="1 2">
    <name type="scientific">Auricularia subglabra (strain TFB-10046 / SS5)</name>
    <name type="common">White-rot fungus</name>
    <name type="synonym">Auricularia delicata (strain TFB10046)</name>
    <dbReference type="NCBI Taxonomy" id="717982"/>
    <lineage>
        <taxon>Eukaryota</taxon>
        <taxon>Fungi</taxon>
        <taxon>Dikarya</taxon>
        <taxon>Basidiomycota</taxon>
        <taxon>Agaricomycotina</taxon>
        <taxon>Agaricomycetes</taxon>
        <taxon>Auriculariales</taxon>
        <taxon>Auriculariaceae</taxon>
        <taxon>Auricularia</taxon>
    </lineage>
</organism>
<sequence length="101" mass="11905">MCRDVWEGTRYLGCEHFIPYHKTAQARIDCHSQRCRISRDHPSWCECDWPEGPCVPALGAPLNRVRQKEQGLCPSCADHARRQAHRAREREKFLYAWSQRP</sequence>
<name>J0CW89_AURST</name>
<reference evidence="2" key="1">
    <citation type="journal article" date="2012" name="Science">
        <title>The Paleozoic origin of enzymatic lignin decomposition reconstructed from 31 fungal genomes.</title>
        <authorList>
            <person name="Floudas D."/>
            <person name="Binder M."/>
            <person name="Riley R."/>
            <person name="Barry K."/>
            <person name="Blanchette R.A."/>
            <person name="Henrissat B."/>
            <person name="Martinez A.T."/>
            <person name="Otillar R."/>
            <person name="Spatafora J.W."/>
            <person name="Yadav J.S."/>
            <person name="Aerts A."/>
            <person name="Benoit I."/>
            <person name="Boyd A."/>
            <person name="Carlson A."/>
            <person name="Copeland A."/>
            <person name="Coutinho P.M."/>
            <person name="de Vries R.P."/>
            <person name="Ferreira P."/>
            <person name="Findley K."/>
            <person name="Foster B."/>
            <person name="Gaskell J."/>
            <person name="Glotzer D."/>
            <person name="Gorecki P."/>
            <person name="Heitman J."/>
            <person name="Hesse C."/>
            <person name="Hori C."/>
            <person name="Igarashi K."/>
            <person name="Jurgens J.A."/>
            <person name="Kallen N."/>
            <person name="Kersten P."/>
            <person name="Kohler A."/>
            <person name="Kuees U."/>
            <person name="Kumar T.K.A."/>
            <person name="Kuo A."/>
            <person name="LaButti K."/>
            <person name="Larrondo L.F."/>
            <person name="Lindquist E."/>
            <person name="Ling A."/>
            <person name="Lombard V."/>
            <person name="Lucas S."/>
            <person name="Lundell T."/>
            <person name="Martin R."/>
            <person name="McLaughlin D.J."/>
            <person name="Morgenstern I."/>
            <person name="Morin E."/>
            <person name="Murat C."/>
            <person name="Nagy L.G."/>
            <person name="Nolan M."/>
            <person name="Ohm R.A."/>
            <person name="Patyshakuliyeva A."/>
            <person name="Rokas A."/>
            <person name="Ruiz-Duenas F.J."/>
            <person name="Sabat G."/>
            <person name="Salamov A."/>
            <person name="Samejima M."/>
            <person name="Schmutz J."/>
            <person name="Slot J.C."/>
            <person name="St John F."/>
            <person name="Stenlid J."/>
            <person name="Sun H."/>
            <person name="Sun S."/>
            <person name="Syed K."/>
            <person name="Tsang A."/>
            <person name="Wiebenga A."/>
            <person name="Young D."/>
            <person name="Pisabarro A."/>
            <person name="Eastwood D.C."/>
            <person name="Martin F."/>
            <person name="Cullen D."/>
            <person name="Grigoriev I.V."/>
            <person name="Hibbett D.S."/>
        </authorList>
    </citation>
    <scope>NUCLEOTIDE SEQUENCE [LARGE SCALE GENOMIC DNA]</scope>
    <source>
        <strain evidence="2">TFB10046</strain>
    </source>
</reference>
<evidence type="ECO:0000313" key="1">
    <source>
        <dbReference type="EMBL" id="EJD34803.1"/>
    </source>
</evidence>
<dbReference type="KEGG" id="adl:AURDEDRAFT_176164"/>